<sequence>MFKNQSNAVMSKAQRRYQELSQKKGEKNAKKLSTRGSASETSSSNSSTPLRGPRDASQQPSLTKSIAPSIENQAIGFFAANNILQPSIVGRGNYQWLFQMLSWSEVDSTLQSSAYAVSLASLSTANKSRHLANKAQEYYTRALTATNKALGDPTKAYEDSTLVSVILLGTYENFMFENHAMDAWIQHIKGAGMLFALRGEGQFRSDIARQIFLQFYRESISKGVEIGVPIPDIITRLYRYLTKSSTYTMHGVEHQVEVLEKAIILMQDEKGDPIADVSSALKLDQELDFVKFFLQILWRYETIYLKKPADHVFGDCYHIYTNPWVINMWNILRNCRIRLYKFIQKKINQGLECSPPIFSYEAAEARLQQCKMVISTQMLDICASTPQLTGQIAFPHQVKRDFDVLEGGVQTANLRDNMFAIHPQGTFLEPFKSTGLDHLIGPLYELGRSDFGPRLTQWAIDQLHFIARKIGTKQALTLAEELKEKLKDESNFQVWHDPCPTTAQLLALAKCGPSDFDSGNRIIPHHQAS</sequence>
<dbReference type="PANTHER" id="PTHR38791">
    <property type="entry name" value="ZN(II)2CYS6 TRANSCRIPTION FACTOR (EUROFUNG)-RELATED-RELATED"/>
    <property type="match status" value="1"/>
</dbReference>
<accession>A0AAN6RCI4</accession>
<evidence type="ECO:0000256" key="1">
    <source>
        <dbReference type="SAM" id="MobiDB-lite"/>
    </source>
</evidence>
<comment type="caution">
    <text evidence="2">The sequence shown here is derived from an EMBL/GenBank/DDBJ whole genome shotgun (WGS) entry which is preliminary data.</text>
</comment>
<dbReference type="PANTHER" id="PTHR38791:SF5">
    <property type="entry name" value="TRANSCRIPTION FACTOR DBAG-RELATED"/>
    <property type="match status" value="1"/>
</dbReference>
<dbReference type="AlphaFoldDB" id="A0AAN6RCI4"/>
<evidence type="ECO:0000313" key="2">
    <source>
        <dbReference type="EMBL" id="KAK3197022.1"/>
    </source>
</evidence>
<reference evidence="2 3" key="1">
    <citation type="submission" date="2021-02" db="EMBL/GenBank/DDBJ databases">
        <title>Genome assembly of Pseudopithomyces chartarum.</title>
        <authorList>
            <person name="Jauregui R."/>
            <person name="Singh J."/>
            <person name="Voisey C."/>
        </authorList>
    </citation>
    <scope>NUCLEOTIDE SEQUENCE [LARGE SCALE GENOMIC DNA]</scope>
    <source>
        <strain evidence="2 3">AGR01</strain>
    </source>
</reference>
<dbReference type="EMBL" id="WVTA01000021">
    <property type="protein sequence ID" value="KAK3197022.1"/>
    <property type="molecule type" value="Genomic_DNA"/>
</dbReference>
<protein>
    <submittedName>
        <fullName evidence="2">Uncharacterized protein</fullName>
    </submittedName>
</protein>
<dbReference type="Pfam" id="PF11951">
    <property type="entry name" value="Fungal_trans_2"/>
    <property type="match status" value="1"/>
</dbReference>
<dbReference type="InterPro" id="IPR021858">
    <property type="entry name" value="Fun_TF"/>
</dbReference>
<organism evidence="2 3">
    <name type="scientific">Pseudopithomyces chartarum</name>
    <dbReference type="NCBI Taxonomy" id="1892770"/>
    <lineage>
        <taxon>Eukaryota</taxon>
        <taxon>Fungi</taxon>
        <taxon>Dikarya</taxon>
        <taxon>Ascomycota</taxon>
        <taxon>Pezizomycotina</taxon>
        <taxon>Dothideomycetes</taxon>
        <taxon>Pleosporomycetidae</taxon>
        <taxon>Pleosporales</taxon>
        <taxon>Massarineae</taxon>
        <taxon>Didymosphaeriaceae</taxon>
        <taxon>Pseudopithomyces</taxon>
    </lineage>
</organism>
<feature type="compositionally biased region" description="Basic and acidic residues" evidence="1">
    <location>
        <begin position="16"/>
        <end position="29"/>
    </location>
</feature>
<proteinExistence type="predicted"/>
<name>A0AAN6RCI4_9PLEO</name>
<keyword evidence="3" id="KW-1185">Reference proteome</keyword>
<dbReference type="InterPro" id="IPR053175">
    <property type="entry name" value="DHMBA_Reg_Transcription_Factor"/>
</dbReference>
<feature type="region of interest" description="Disordered" evidence="1">
    <location>
        <begin position="1"/>
        <end position="62"/>
    </location>
</feature>
<dbReference type="Proteomes" id="UP001280581">
    <property type="component" value="Unassembled WGS sequence"/>
</dbReference>
<evidence type="ECO:0000313" key="3">
    <source>
        <dbReference type="Proteomes" id="UP001280581"/>
    </source>
</evidence>
<gene>
    <name evidence="2" type="ORF">GRF29_1536g365529</name>
</gene>
<feature type="compositionally biased region" description="Low complexity" evidence="1">
    <location>
        <begin position="34"/>
        <end position="48"/>
    </location>
</feature>